<keyword evidence="4" id="KW-0677">Repeat</keyword>
<gene>
    <name evidence="11" type="primary">LOC114450010</name>
</gene>
<evidence type="ECO:0000313" key="10">
    <source>
        <dbReference type="Proteomes" id="UP000515145"/>
    </source>
</evidence>
<dbReference type="GeneID" id="114450010"/>
<evidence type="ECO:0000259" key="9">
    <source>
        <dbReference type="PROSITE" id="PS51529"/>
    </source>
</evidence>
<evidence type="ECO:0000256" key="1">
    <source>
        <dbReference type="ARBA" id="ARBA00004613"/>
    </source>
</evidence>
<dbReference type="RefSeq" id="XP_028283701.1">
    <property type="nucleotide sequence ID" value="XM_028427900.1"/>
</dbReference>
<sequence>MNLPSFAVVLGLVVGTWAQANVLRPLCDSPEAEEAALVAQDYLNGQHTHGYKYALNRIEDIKIFTKADGSSTYVMEVDLLETDCHVLDPTPVANCTVRPKLLTAVEGDCDVVLTKAGGVLTVTAFKCQTDVSTEDMCLDCPTLLPLNDTAALDFVKASLGSLNNMTVNATYTLLEVGRMSSQVVSGVYSAEYVVIEANCTDDPCVPMNDPMAARGVCVAVGLNNNHTVDCKMFTTLMPFVDTNSTAGVDPALPPVVHVHTGSLSPKHGLRHHKLTTLHNPQMSGLLSAESSESAEVVPVAPAILPAADPAPAAADPAPAVADPAPAAADPAPAAADPSPAAPADFAPTAAVTPVPDDSFSDSDASNSHEIPIILKKRDVPAAPAPAVVDAPVTQTDPITLVPVCPGRVRFF</sequence>
<dbReference type="PROSITE" id="PS51529">
    <property type="entry name" value="CYSTATIN_FETUIN_A"/>
    <property type="match status" value="1"/>
</dbReference>
<proteinExistence type="predicted"/>
<dbReference type="Gene3D" id="3.10.450.10">
    <property type="match status" value="2"/>
</dbReference>
<keyword evidence="2" id="KW-0964">Secreted</keyword>
<dbReference type="PANTHER" id="PTHR13814">
    <property type="entry name" value="FETUIN"/>
    <property type="match status" value="1"/>
</dbReference>
<dbReference type="SUPFAM" id="SSF54403">
    <property type="entry name" value="Cystatin/monellin"/>
    <property type="match status" value="2"/>
</dbReference>
<organism evidence="10 11">
    <name type="scientific">Parambassis ranga</name>
    <name type="common">Indian glassy fish</name>
    <dbReference type="NCBI Taxonomy" id="210632"/>
    <lineage>
        <taxon>Eukaryota</taxon>
        <taxon>Metazoa</taxon>
        <taxon>Chordata</taxon>
        <taxon>Craniata</taxon>
        <taxon>Vertebrata</taxon>
        <taxon>Euteleostomi</taxon>
        <taxon>Actinopterygii</taxon>
        <taxon>Neopterygii</taxon>
        <taxon>Teleostei</taxon>
        <taxon>Neoteleostei</taxon>
        <taxon>Acanthomorphata</taxon>
        <taxon>Ovalentaria</taxon>
        <taxon>Ambassidae</taxon>
        <taxon>Parambassis</taxon>
    </lineage>
</organism>
<dbReference type="InterPro" id="IPR001363">
    <property type="entry name" value="Prot_inh_fetuin_CS"/>
</dbReference>
<dbReference type="CDD" id="cd00042">
    <property type="entry name" value="CY"/>
    <property type="match status" value="1"/>
</dbReference>
<dbReference type="Proteomes" id="UP000515145">
    <property type="component" value="Chromosome 17"/>
</dbReference>
<reference evidence="11" key="1">
    <citation type="submission" date="2025-08" db="UniProtKB">
        <authorList>
            <consortium name="RefSeq"/>
        </authorList>
    </citation>
    <scope>IDENTIFICATION</scope>
</reference>
<dbReference type="InterPro" id="IPR050735">
    <property type="entry name" value="Kininogen_Fetuin_HRG"/>
</dbReference>
<evidence type="ECO:0000256" key="3">
    <source>
        <dbReference type="ARBA" id="ARBA00022729"/>
    </source>
</evidence>
<feature type="domain" description="Cystatin fetuin-A-type" evidence="9">
    <location>
        <begin position="22"/>
        <end position="130"/>
    </location>
</feature>
<dbReference type="FunCoup" id="A0A6P7K832">
    <property type="interactions" value="54"/>
</dbReference>
<comment type="subcellular location">
    <subcellularLocation>
        <location evidence="1">Secreted</location>
    </subcellularLocation>
</comment>
<dbReference type="InterPro" id="IPR046350">
    <property type="entry name" value="Cystatin_sf"/>
</dbReference>
<dbReference type="InParanoid" id="A0A6P7K832"/>
<dbReference type="GO" id="GO:0004869">
    <property type="term" value="F:cysteine-type endopeptidase inhibitor activity"/>
    <property type="evidence" value="ECO:0007669"/>
    <property type="project" value="InterPro"/>
</dbReference>
<dbReference type="FunFam" id="3.10.450.10:FF:000009">
    <property type="entry name" value="Alpha-2-HS-glycoprotein 2"/>
    <property type="match status" value="1"/>
</dbReference>
<dbReference type="GO" id="GO:0072562">
    <property type="term" value="C:blood microparticle"/>
    <property type="evidence" value="ECO:0007669"/>
    <property type="project" value="TreeGrafter"/>
</dbReference>
<dbReference type="InterPro" id="IPR025760">
    <property type="entry name" value="Cystatin_Fetuin_A"/>
</dbReference>
<dbReference type="PANTHER" id="PTHR13814:SF6">
    <property type="entry name" value="ALPHA-2-HS-GLYCOPROTEIN"/>
    <property type="match status" value="1"/>
</dbReference>
<evidence type="ECO:0000256" key="2">
    <source>
        <dbReference type="ARBA" id="ARBA00022525"/>
    </source>
</evidence>
<evidence type="ECO:0000313" key="11">
    <source>
        <dbReference type="RefSeq" id="XP_028283701.1"/>
    </source>
</evidence>
<dbReference type="OrthoDB" id="8780871at2759"/>
<evidence type="ECO:0000256" key="4">
    <source>
        <dbReference type="ARBA" id="ARBA00022737"/>
    </source>
</evidence>
<feature type="signal peptide" evidence="8">
    <location>
        <begin position="1"/>
        <end position="18"/>
    </location>
</feature>
<name>A0A6P7K832_9TELE</name>
<evidence type="ECO:0000256" key="7">
    <source>
        <dbReference type="SAM" id="MobiDB-lite"/>
    </source>
</evidence>
<dbReference type="GO" id="GO:0031012">
    <property type="term" value="C:extracellular matrix"/>
    <property type="evidence" value="ECO:0007669"/>
    <property type="project" value="TreeGrafter"/>
</dbReference>
<keyword evidence="10" id="KW-1185">Reference proteome</keyword>
<evidence type="ECO:0000256" key="6">
    <source>
        <dbReference type="ARBA" id="ARBA00023180"/>
    </source>
</evidence>
<evidence type="ECO:0000256" key="8">
    <source>
        <dbReference type="SAM" id="SignalP"/>
    </source>
</evidence>
<dbReference type="SMART" id="SM00043">
    <property type="entry name" value="CY"/>
    <property type="match status" value="2"/>
</dbReference>
<keyword evidence="3 8" id="KW-0732">Signal</keyword>
<feature type="chain" id="PRO_5028204483" evidence="8">
    <location>
        <begin position="19"/>
        <end position="411"/>
    </location>
</feature>
<keyword evidence="5" id="KW-1015">Disulfide bond</keyword>
<dbReference type="AlphaFoldDB" id="A0A6P7K832"/>
<dbReference type="InterPro" id="IPR000010">
    <property type="entry name" value="Cystatin_dom"/>
</dbReference>
<feature type="region of interest" description="Disordered" evidence="7">
    <location>
        <begin position="309"/>
        <end position="365"/>
    </location>
</feature>
<evidence type="ECO:0000256" key="5">
    <source>
        <dbReference type="ARBA" id="ARBA00023157"/>
    </source>
</evidence>
<keyword evidence="6" id="KW-0325">Glycoprotein</keyword>
<accession>A0A6P7K832</accession>
<dbReference type="PROSITE" id="PS01255">
    <property type="entry name" value="FETUIN_2"/>
    <property type="match status" value="1"/>
</dbReference>
<protein>
    <submittedName>
        <fullName evidence="11">Alpha-2-HS-glycoprotein-like</fullName>
    </submittedName>
</protein>